<evidence type="ECO:0000313" key="2">
    <source>
        <dbReference type="EMBL" id="KIY53325.1"/>
    </source>
</evidence>
<name>A0A0D7AN85_9AGAR</name>
<dbReference type="OrthoDB" id="3366922at2759"/>
<accession>A0A0D7AN85</accession>
<dbReference type="AlphaFoldDB" id="A0A0D7AN85"/>
<organism evidence="2 3">
    <name type="scientific">Fistulina hepatica ATCC 64428</name>
    <dbReference type="NCBI Taxonomy" id="1128425"/>
    <lineage>
        <taxon>Eukaryota</taxon>
        <taxon>Fungi</taxon>
        <taxon>Dikarya</taxon>
        <taxon>Basidiomycota</taxon>
        <taxon>Agaricomycotina</taxon>
        <taxon>Agaricomycetes</taxon>
        <taxon>Agaricomycetidae</taxon>
        <taxon>Agaricales</taxon>
        <taxon>Fistulinaceae</taxon>
        <taxon>Fistulina</taxon>
    </lineage>
</organism>
<dbReference type="EMBL" id="KN881625">
    <property type="protein sequence ID" value="KIY53325.1"/>
    <property type="molecule type" value="Genomic_DNA"/>
</dbReference>
<proteinExistence type="predicted"/>
<keyword evidence="3" id="KW-1185">Reference proteome</keyword>
<feature type="region of interest" description="Disordered" evidence="1">
    <location>
        <begin position="1"/>
        <end position="22"/>
    </location>
</feature>
<dbReference type="Proteomes" id="UP000054144">
    <property type="component" value="Unassembled WGS sequence"/>
</dbReference>
<reference evidence="2 3" key="1">
    <citation type="journal article" date="2015" name="Fungal Genet. Biol.">
        <title>Evolution of novel wood decay mechanisms in Agaricales revealed by the genome sequences of Fistulina hepatica and Cylindrobasidium torrendii.</title>
        <authorList>
            <person name="Floudas D."/>
            <person name="Held B.W."/>
            <person name="Riley R."/>
            <person name="Nagy L.G."/>
            <person name="Koehler G."/>
            <person name="Ransdell A.S."/>
            <person name="Younus H."/>
            <person name="Chow J."/>
            <person name="Chiniquy J."/>
            <person name="Lipzen A."/>
            <person name="Tritt A."/>
            <person name="Sun H."/>
            <person name="Haridas S."/>
            <person name="LaButti K."/>
            <person name="Ohm R.A."/>
            <person name="Kues U."/>
            <person name="Blanchette R.A."/>
            <person name="Grigoriev I.V."/>
            <person name="Minto R.E."/>
            <person name="Hibbett D.S."/>
        </authorList>
    </citation>
    <scope>NUCLEOTIDE SEQUENCE [LARGE SCALE GENOMIC DNA]</scope>
    <source>
        <strain evidence="2 3">ATCC 64428</strain>
    </source>
</reference>
<protein>
    <submittedName>
        <fullName evidence="2">Uncharacterized protein</fullName>
    </submittedName>
</protein>
<evidence type="ECO:0000256" key="1">
    <source>
        <dbReference type="SAM" id="MobiDB-lite"/>
    </source>
</evidence>
<sequence length="226" mass="24919">MTVWDDSAAGQQLNDDVNSARPDPLVTHAIPSATQSTSEVTMQISADDTVDMLRALVNVGDDVQNSSDVLRRLTSPLTSLLNLLSTMIYLLPDSASCFMSLMNDGASSMMLRRVGPLLGLKAALDETFALMAETLVLLESLTWTIQSGEAVEHHSFGMRPRTSEVVLNPGLPSRLFVQSRYQSQLLIYPSLFRPMPSIPVGPDFPEATEKLDVPYLKRFQLCFVNR</sequence>
<evidence type="ECO:0000313" key="3">
    <source>
        <dbReference type="Proteomes" id="UP000054144"/>
    </source>
</evidence>
<gene>
    <name evidence="2" type="ORF">FISHEDRAFT_55268</name>
</gene>